<dbReference type="OrthoDB" id="421979at2759"/>
<evidence type="ECO:0000313" key="11">
    <source>
        <dbReference type="EMBL" id="CAH1104265.1"/>
    </source>
</evidence>
<dbReference type="InterPro" id="IPR003378">
    <property type="entry name" value="Fringe-like_glycosylTrfase"/>
</dbReference>
<comment type="subcellular location">
    <subcellularLocation>
        <location evidence="9">Endomembrane system</location>
        <topology evidence="9">Single-pass membrane protein</topology>
    </subcellularLocation>
    <subcellularLocation>
        <location evidence="1">Membrane</location>
        <topology evidence="1">Single-pass type II membrane protein</topology>
    </subcellularLocation>
</comment>
<keyword evidence="4" id="KW-0808">Transferase</keyword>
<keyword evidence="7" id="KW-1133">Transmembrane helix</keyword>
<dbReference type="FunFam" id="3.90.550.50:FF:000008">
    <property type="entry name" value="Beta-1,3-glucosyltransferase"/>
    <property type="match status" value="1"/>
</dbReference>
<reference evidence="11" key="1">
    <citation type="submission" date="2022-01" db="EMBL/GenBank/DDBJ databases">
        <authorList>
            <person name="King R."/>
        </authorList>
    </citation>
    <scope>NUCLEOTIDE SEQUENCE</scope>
</reference>
<evidence type="ECO:0000256" key="7">
    <source>
        <dbReference type="ARBA" id="ARBA00022989"/>
    </source>
</evidence>
<protein>
    <recommendedName>
        <fullName evidence="10">Fringe-like glycosyltransferase domain-containing protein</fullName>
    </recommendedName>
</protein>
<feature type="domain" description="Fringe-like glycosyltransferase" evidence="10">
    <location>
        <begin position="229"/>
        <end position="443"/>
    </location>
</feature>
<dbReference type="EMBL" id="OV651828">
    <property type="protein sequence ID" value="CAH1104265.1"/>
    <property type="molecule type" value="Genomic_DNA"/>
</dbReference>
<keyword evidence="12" id="KW-1185">Reference proteome</keyword>
<keyword evidence="3" id="KW-0328">Glycosyltransferase</keyword>
<gene>
    <name evidence="11" type="ORF">PSYICH_LOCUS5114</name>
</gene>
<name>A0A9P0CQV1_9CUCU</name>
<keyword evidence="8" id="KW-0472">Membrane</keyword>
<evidence type="ECO:0000313" key="12">
    <source>
        <dbReference type="Proteomes" id="UP001153636"/>
    </source>
</evidence>
<organism evidence="11 12">
    <name type="scientific">Psylliodes chrysocephalus</name>
    <dbReference type="NCBI Taxonomy" id="3402493"/>
    <lineage>
        <taxon>Eukaryota</taxon>
        <taxon>Metazoa</taxon>
        <taxon>Ecdysozoa</taxon>
        <taxon>Arthropoda</taxon>
        <taxon>Hexapoda</taxon>
        <taxon>Insecta</taxon>
        <taxon>Pterygota</taxon>
        <taxon>Neoptera</taxon>
        <taxon>Endopterygota</taxon>
        <taxon>Coleoptera</taxon>
        <taxon>Polyphaga</taxon>
        <taxon>Cucujiformia</taxon>
        <taxon>Chrysomeloidea</taxon>
        <taxon>Chrysomelidae</taxon>
        <taxon>Galerucinae</taxon>
        <taxon>Alticini</taxon>
        <taxon>Psylliodes</taxon>
    </lineage>
</organism>
<comment type="similarity">
    <text evidence="2">Belongs to the glycosyltransferase 31 family.</text>
</comment>
<keyword evidence="6" id="KW-0735">Signal-anchor</keyword>
<dbReference type="InterPro" id="IPR029044">
    <property type="entry name" value="Nucleotide-diphossugar_trans"/>
</dbReference>
<dbReference type="GO" id="GO:0016757">
    <property type="term" value="F:glycosyltransferase activity"/>
    <property type="evidence" value="ECO:0007669"/>
    <property type="project" value="UniProtKB-KW"/>
</dbReference>
<evidence type="ECO:0000256" key="8">
    <source>
        <dbReference type="ARBA" id="ARBA00023136"/>
    </source>
</evidence>
<dbReference type="Gene3D" id="3.90.550.50">
    <property type="match status" value="2"/>
</dbReference>
<evidence type="ECO:0000256" key="9">
    <source>
        <dbReference type="ARBA" id="ARBA00037847"/>
    </source>
</evidence>
<evidence type="ECO:0000256" key="6">
    <source>
        <dbReference type="ARBA" id="ARBA00022968"/>
    </source>
</evidence>
<evidence type="ECO:0000256" key="4">
    <source>
        <dbReference type="ARBA" id="ARBA00022679"/>
    </source>
</evidence>
<dbReference type="PANTHER" id="PTHR10811">
    <property type="entry name" value="FRINGE-RELATED"/>
    <property type="match status" value="1"/>
</dbReference>
<dbReference type="GO" id="GO:0016020">
    <property type="term" value="C:membrane"/>
    <property type="evidence" value="ECO:0007669"/>
    <property type="project" value="UniProtKB-SubCell"/>
</dbReference>
<evidence type="ECO:0000256" key="3">
    <source>
        <dbReference type="ARBA" id="ARBA00022676"/>
    </source>
</evidence>
<proteinExistence type="inferred from homology"/>
<evidence type="ECO:0000256" key="1">
    <source>
        <dbReference type="ARBA" id="ARBA00004606"/>
    </source>
</evidence>
<dbReference type="Proteomes" id="UP001153636">
    <property type="component" value="Chromosome 16"/>
</dbReference>
<keyword evidence="5" id="KW-0812">Transmembrane</keyword>
<accession>A0A9P0CQV1</accession>
<dbReference type="GO" id="GO:0012505">
    <property type="term" value="C:endomembrane system"/>
    <property type="evidence" value="ECO:0007669"/>
    <property type="project" value="UniProtKB-SubCell"/>
</dbReference>
<sequence>MVILTILLFGVISAVDIQEIVIVIISQNNTYNLGLAQNLTQDVYEQSIELYQKTPVIHISNKDFPDKADWTFLPLFSYLVYLHQHNSSWVFFVQDYTSLRLKLLLEVFEKYDQTQEIWFGNALSDEAATIIHHFAFYDNPNFFKYPNLASGFAISIPLLIKLSNEWETDKTLTSNFHIDSGYELARFVWNDARGPMLEQETALCSTYEKPELCASFPSQFHTCDNLVPINNIYFAVKTCTKFHNDRVPIVKKTWGNHTPIIKFFSDKEDKSIPTIDLGVPNSENGHCMKTVAIIKYISKEIEINANIQWIVIADDDTILGVNNLRRLLSCYDYNEKLCLGERYGFELRDHLGYNYITGGGGMVFSRYLLTLLANNCICPSLTTPDDMYLGICMAKLGVDVTHVSGFHQARPSDYSPDYLASHEAISFHKHYMTDPVKIYKQRFETSDIADEEKKYHIEL</sequence>
<evidence type="ECO:0000259" key="10">
    <source>
        <dbReference type="Pfam" id="PF02434"/>
    </source>
</evidence>
<dbReference type="SUPFAM" id="SSF53448">
    <property type="entry name" value="Nucleotide-diphospho-sugar transferases"/>
    <property type="match status" value="1"/>
</dbReference>
<dbReference type="Pfam" id="PF02434">
    <property type="entry name" value="Fringe"/>
    <property type="match status" value="1"/>
</dbReference>
<evidence type="ECO:0000256" key="2">
    <source>
        <dbReference type="ARBA" id="ARBA00008661"/>
    </source>
</evidence>
<evidence type="ECO:0000256" key="5">
    <source>
        <dbReference type="ARBA" id="ARBA00022692"/>
    </source>
</evidence>
<dbReference type="AlphaFoldDB" id="A0A9P0CQV1"/>